<feature type="transmembrane region" description="Helical" evidence="6">
    <location>
        <begin position="48"/>
        <end position="69"/>
    </location>
</feature>
<accession>A0ABW3CYG4</accession>
<keyword evidence="3 6" id="KW-0812">Transmembrane</keyword>
<comment type="caution">
    <text evidence="7">The sequence shown here is derived from an EMBL/GenBank/DDBJ whole genome shotgun (WGS) entry which is preliminary data.</text>
</comment>
<proteinExistence type="inferred from homology"/>
<gene>
    <name evidence="7" type="ORF">ACFQ1M_06620</name>
</gene>
<organism evidence="7 8">
    <name type="scientific">Sungkyunkwania multivorans</name>
    <dbReference type="NCBI Taxonomy" id="1173618"/>
    <lineage>
        <taxon>Bacteria</taxon>
        <taxon>Pseudomonadati</taxon>
        <taxon>Bacteroidota</taxon>
        <taxon>Flavobacteriia</taxon>
        <taxon>Flavobacteriales</taxon>
        <taxon>Flavobacteriaceae</taxon>
        <taxon>Sungkyunkwania</taxon>
    </lineage>
</organism>
<evidence type="ECO:0000313" key="8">
    <source>
        <dbReference type="Proteomes" id="UP001596978"/>
    </source>
</evidence>
<feature type="transmembrane region" description="Helical" evidence="6">
    <location>
        <begin position="167"/>
        <end position="188"/>
    </location>
</feature>
<dbReference type="Proteomes" id="UP001596978">
    <property type="component" value="Unassembled WGS sequence"/>
</dbReference>
<feature type="transmembrane region" description="Helical" evidence="6">
    <location>
        <begin position="106"/>
        <end position="126"/>
    </location>
</feature>
<evidence type="ECO:0000256" key="6">
    <source>
        <dbReference type="SAM" id="Phobius"/>
    </source>
</evidence>
<feature type="transmembrane region" description="Helical" evidence="6">
    <location>
        <begin position="132"/>
        <end position="155"/>
    </location>
</feature>
<keyword evidence="5 6" id="KW-0472">Membrane</keyword>
<evidence type="ECO:0000256" key="5">
    <source>
        <dbReference type="ARBA" id="ARBA00023136"/>
    </source>
</evidence>
<evidence type="ECO:0000256" key="3">
    <source>
        <dbReference type="ARBA" id="ARBA00022692"/>
    </source>
</evidence>
<evidence type="ECO:0000256" key="1">
    <source>
        <dbReference type="ARBA" id="ARBA00004141"/>
    </source>
</evidence>
<comment type="similarity">
    <text evidence="2">Belongs to the TMEM86 family.</text>
</comment>
<protein>
    <submittedName>
        <fullName evidence="7">Lysoplasmalogenase family protein</fullName>
    </submittedName>
</protein>
<sequence length="235" mass="26856">MNKKLTPFLVLAFLNILVIALGIDTLARFLQPLQLPSLFIPFLLAYRYFNLWLVLALLLFWMTDMVFLFEAGEDLFNISMILSGLAHLICLKFAAEGIGKLKLKKLFRTSFPLVFLFTVYFLFAILDVMIPAISGNILLCWAYVGVMSLFVILSIFRFYTNPDQPSLWIIIAAVSSAASDILIAFNSFLLETTFFSIAAFLAECISYYFILRYTLDYKLTKSYKDKVLFTGQNIN</sequence>
<evidence type="ECO:0000256" key="2">
    <source>
        <dbReference type="ARBA" id="ARBA00007375"/>
    </source>
</evidence>
<dbReference type="InterPro" id="IPR012506">
    <property type="entry name" value="TMEM86B-like"/>
</dbReference>
<keyword evidence="4 6" id="KW-1133">Transmembrane helix</keyword>
<name>A0ABW3CYG4_9FLAO</name>
<dbReference type="RefSeq" id="WP_386405716.1">
    <property type="nucleotide sequence ID" value="NZ_JBHTJH010000004.1"/>
</dbReference>
<comment type="subcellular location">
    <subcellularLocation>
        <location evidence="1">Membrane</location>
        <topology evidence="1">Multi-pass membrane protein</topology>
    </subcellularLocation>
</comment>
<evidence type="ECO:0000313" key="7">
    <source>
        <dbReference type="EMBL" id="MFD0861874.1"/>
    </source>
</evidence>
<feature type="transmembrane region" description="Helical" evidence="6">
    <location>
        <begin position="194"/>
        <end position="215"/>
    </location>
</feature>
<reference evidence="8" key="1">
    <citation type="journal article" date="2019" name="Int. J. Syst. Evol. Microbiol.">
        <title>The Global Catalogue of Microorganisms (GCM) 10K type strain sequencing project: providing services to taxonomists for standard genome sequencing and annotation.</title>
        <authorList>
            <consortium name="The Broad Institute Genomics Platform"/>
            <consortium name="The Broad Institute Genome Sequencing Center for Infectious Disease"/>
            <person name="Wu L."/>
            <person name="Ma J."/>
        </authorList>
    </citation>
    <scope>NUCLEOTIDE SEQUENCE [LARGE SCALE GENOMIC DNA]</scope>
    <source>
        <strain evidence="8">CCUG 62952</strain>
    </source>
</reference>
<dbReference type="Pfam" id="PF07947">
    <property type="entry name" value="YhhN"/>
    <property type="match status" value="1"/>
</dbReference>
<feature type="transmembrane region" description="Helical" evidence="6">
    <location>
        <begin position="6"/>
        <end position="27"/>
    </location>
</feature>
<evidence type="ECO:0000256" key="4">
    <source>
        <dbReference type="ARBA" id="ARBA00022989"/>
    </source>
</evidence>
<keyword evidence="8" id="KW-1185">Reference proteome</keyword>
<dbReference type="EMBL" id="JBHTJH010000004">
    <property type="protein sequence ID" value="MFD0861874.1"/>
    <property type="molecule type" value="Genomic_DNA"/>
</dbReference>